<evidence type="ECO:0000256" key="3">
    <source>
        <dbReference type="ARBA" id="ARBA00023143"/>
    </source>
</evidence>
<dbReference type="Proteomes" id="UP000198781">
    <property type="component" value="Unassembled WGS sequence"/>
</dbReference>
<keyword evidence="5" id="KW-0966">Cell projection</keyword>
<dbReference type="GO" id="GO:0009425">
    <property type="term" value="C:bacterial-type flagellum basal body"/>
    <property type="evidence" value="ECO:0007669"/>
    <property type="project" value="UniProtKB-SubCell"/>
</dbReference>
<keyword evidence="6" id="KW-1185">Reference proteome</keyword>
<sequence>MASVSSIAASGLRAAQVRMDASANNVANMNTPGFKRQTVDQEAVAGQGGVATTRVGRAAQEGASPEADAVEQMSATYAFKANLQVLRTEDRMMGSLLDTRA</sequence>
<protein>
    <submittedName>
        <fullName evidence="5">Flagella basal body rod protein</fullName>
    </submittedName>
</protein>
<dbReference type="PANTHER" id="PTHR30435">
    <property type="entry name" value="FLAGELLAR PROTEIN"/>
    <property type="match status" value="1"/>
</dbReference>
<evidence type="ECO:0000313" key="5">
    <source>
        <dbReference type="EMBL" id="SDD03729.1"/>
    </source>
</evidence>
<evidence type="ECO:0000259" key="4">
    <source>
        <dbReference type="Pfam" id="PF00460"/>
    </source>
</evidence>
<accession>A0A1G6RGF6</accession>
<name>A0A1G6RGF6_9BURK</name>
<dbReference type="InterPro" id="IPR001444">
    <property type="entry name" value="Flag_bb_rod_N"/>
</dbReference>
<dbReference type="EMBL" id="FMZC01000004">
    <property type="protein sequence ID" value="SDD03729.1"/>
    <property type="molecule type" value="Genomic_DNA"/>
</dbReference>
<reference evidence="5 6" key="1">
    <citation type="submission" date="2016-10" db="EMBL/GenBank/DDBJ databases">
        <authorList>
            <person name="de Groot N.N."/>
        </authorList>
    </citation>
    <scope>NUCLEOTIDE SEQUENCE [LARGE SCALE GENOMIC DNA]</scope>
    <source>
        <strain evidence="5 6">DSM 16619</strain>
    </source>
</reference>
<dbReference type="PANTHER" id="PTHR30435:SF19">
    <property type="entry name" value="FLAGELLAR BASAL-BODY ROD PROTEIN FLGG"/>
    <property type="match status" value="1"/>
</dbReference>
<dbReference type="RefSeq" id="WP_092742374.1">
    <property type="nucleotide sequence ID" value="NZ_FMZC01000004.1"/>
</dbReference>
<dbReference type="OrthoDB" id="5986582at2"/>
<dbReference type="Pfam" id="PF00460">
    <property type="entry name" value="Flg_bb_rod"/>
    <property type="match status" value="1"/>
</dbReference>
<keyword evidence="3" id="KW-0975">Bacterial flagellum</keyword>
<evidence type="ECO:0000256" key="2">
    <source>
        <dbReference type="ARBA" id="ARBA00009677"/>
    </source>
</evidence>
<keyword evidence="5" id="KW-0969">Cilium</keyword>
<keyword evidence="5" id="KW-0282">Flagellum</keyword>
<gene>
    <name evidence="5" type="ORF">SAMN05192589_104140</name>
</gene>
<dbReference type="STRING" id="187868.SAMN05192589_104140"/>
<dbReference type="AlphaFoldDB" id="A0A1G6RGF6"/>
<evidence type="ECO:0000256" key="1">
    <source>
        <dbReference type="ARBA" id="ARBA00004117"/>
    </source>
</evidence>
<comment type="similarity">
    <text evidence="2">Belongs to the flagella basal body rod proteins family.</text>
</comment>
<feature type="domain" description="Flagellar basal body rod protein N-terminal" evidence="4">
    <location>
        <begin position="7"/>
        <end position="35"/>
    </location>
</feature>
<proteinExistence type="inferred from homology"/>
<evidence type="ECO:0000313" key="6">
    <source>
        <dbReference type="Proteomes" id="UP000198781"/>
    </source>
</evidence>
<organism evidence="5 6">
    <name type="scientific">Paracidovorax valerianellae</name>
    <dbReference type="NCBI Taxonomy" id="187868"/>
    <lineage>
        <taxon>Bacteria</taxon>
        <taxon>Pseudomonadati</taxon>
        <taxon>Pseudomonadota</taxon>
        <taxon>Betaproteobacteria</taxon>
        <taxon>Burkholderiales</taxon>
        <taxon>Comamonadaceae</taxon>
        <taxon>Paracidovorax</taxon>
    </lineage>
</organism>
<comment type="subcellular location">
    <subcellularLocation>
        <location evidence="1">Bacterial flagellum basal body</location>
    </subcellularLocation>
</comment>
<dbReference type="GO" id="GO:0071978">
    <property type="term" value="P:bacterial-type flagellum-dependent swarming motility"/>
    <property type="evidence" value="ECO:0007669"/>
    <property type="project" value="TreeGrafter"/>
</dbReference>